<proteinExistence type="predicted"/>
<sequence>MLPILNAKNIKNAIGKDGLHLLSELWIYPELDSTNDYLLAQAKKGASRGSVCLAEKQSAGKGQHNRTWISPPTGNIYLSLLWYFHNTAKLSGLSLAIGVGILRAFEKEGITFLRLKWPNDIILLDFRKLGGILVELVSQGDVIIAVIGVGININMSASYQKEINQPYGSLSEMMGDQPIFRDYLAGRLIYHLLLTLARFEKEGLSAFLEDWQKWDLYYNEKVYLYASGRVIYGTACGIDDLGNLLFEEKNQRSCYSSGKISLRLAQ</sequence>
<gene>
    <name evidence="3" type="ORF">NSCAC_0782</name>
</gene>
<feature type="domain" description="BPL/LPL catalytic" evidence="2">
    <location>
        <begin position="13"/>
        <end position="200"/>
    </location>
</feature>
<dbReference type="RefSeq" id="WP_197745089.1">
    <property type="nucleotide sequence ID" value="NZ_LR778175.1"/>
</dbReference>
<name>A0A7G1Q9E6_9GAMM</name>
<dbReference type="GO" id="GO:0004077">
    <property type="term" value="F:biotin--[biotin carboxyl-carrier protein] ligase activity"/>
    <property type="evidence" value="ECO:0007669"/>
    <property type="project" value="InterPro"/>
</dbReference>
<dbReference type="SUPFAM" id="SSF55681">
    <property type="entry name" value="Class II aaRS and biotin synthetases"/>
    <property type="match status" value="1"/>
</dbReference>
<dbReference type="InterPro" id="IPR004408">
    <property type="entry name" value="Biotin_CoA_COase_ligase"/>
</dbReference>
<keyword evidence="4" id="KW-1185">Reference proteome</keyword>
<dbReference type="Pfam" id="PF03099">
    <property type="entry name" value="BPL_LplA_LipB"/>
    <property type="match status" value="1"/>
</dbReference>
<dbReference type="PANTHER" id="PTHR12835:SF5">
    <property type="entry name" value="BIOTIN--PROTEIN LIGASE"/>
    <property type="match status" value="1"/>
</dbReference>
<dbReference type="SUPFAM" id="SSF50037">
    <property type="entry name" value="C-terminal domain of transcriptional repressors"/>
    <property type="match status" value="1"/>
</dbReference>
<dbReference type="NCBIfam" id="TIGR00121">
    <property type="entry name" value="birA_ligase"/>
    <property type="match status" value="1"/>
</dbReference>
<evidence type="ECO:0000256" key="1">
    <source>
        <dbReference type="ARBA" id="ARBA00022598"/>
    </source>
</evidence>
<keyword evidence="1 3" id="KW-0436">Ligase</keyword>
<dbReference type="GO" id="GO:0005737">
    <property type="term" value="C:cytoplasm"/>
    <property type="evidence" value="ECO:0007669"/>
    <property type="project" value="TreeGrafter"/>
</dbReference>
<dbReference type="AlphaFoldDB" id="A0A7G1Q9E6"/>
<dbReference type="PANTHER" id="PTHR12835">
    <property type="entry name" value="BIOTIN PROTEIN LIGASE"/>
    <property type="match status" value="1"/>
</dbReference>
<evidence type="ECO:0000313" key="4">
    <source>
        <dbReference type="Proteomes" id="UP000516072"/>
    </source>
</evidence>
<accession>A0A7G1Q9E6</accession>
<dbReference type="KEGG" id="ntg:NSCAC_0782"/>
<dbReference type="Gene3D" id="2.30.30.100">
    <property type="match status" value="1"/>
</dbReference>
<organism evidence="3 4">
    <name type="scientific">Candidatus Nitrosacidococcus tergens</name>
    <dbReference type="NCBI Taxonomy" id="553981"/>
    <lineage>
        <taxon>Bacteria</taxon>
        <taxon>Pseudomonadati</taxon>
        <taxon>Pseudomonadota</taxon>
        <taxon>Gammaproteobacteria</taxon>
        <taxon>Chromatiales</taxon>
        <taxon>Chromatiaceae</taxon>
        <taxon>Candidatus Nitrosacidococcus</taxon>
    </lineage>
</organism>
<dbReference type="InterPro" id="IPR045864">
    <property type="entry name" value="aa-tRNA-synth_II/BPL/LPL"/>
</dbReference>
<dbReference type="InterPro" id="IPR004143">
    <property type="entry name" value="BPL_LPL_catalytic"/>
</dbReference>
<dbReference type="Proteomes" id="UP000516072">
    <property type="component" value="Chromosome"/>
</dbReference>
<dbReference type="PROSITE" id="PS51733">
    <property type="entry name" value="BPL_LPL_CATALYTIC"/>
    <property type="match status" value="1"/>
</dbReference>
<evidence type="ECO:0000313" key="3">
    <source>
        <dbReference type="EMBL" id="CAB1275669.1"/>
    </source>
</evidence>
<reference evidence="3 4" key="1">
    <citation type="submission" date="2020-03" db="EMBL/GenBank/DDBJ databases">
        <authorList>
            <person name="Picone N."/>
        </authorList>
    </citation>
    <scope>NUCLEOTIDE SEQUENCE [LARGE SCALE GENOMIC DNA]</scope>
    <source>
        <strain evidence="3">NSCAC1</strain>
    </source>
</reference>
<evidence type="ECO:0000259" key="2">
    <source>
        <dbReference type="PROSITE" id="PS51733"/>
    </source>
</evidence>
<dbReference type="EMBL" id="LR778175">
    <property type="protein sequence ID" value="CAB1275669.1"/>
    <property type="molecule type" value="Genomic_DNA"/>
</dbReference>
<dbReference type="InterPro" id="IPR008988">
    <property type="entry name" value="Transcriptional_repressor_C"/>
</dbReference>
<dbReference type="Gene3D" id="3.30.930.10">
    <property type="entry name" value="Bira Bifunctional Protein, Domain 2"/>
    <property type="match status" value="1"/>
</dbReference>
<protein>
    <submittedName>
        <fullName evidence="3">Biotin/acetyl-CoA-carboxylase ligase</fullName>
    </submittedName>
</protein>
<dbReference type="CDD" id="cd16442">
    <property type="entry name" value="BPL"/>
    <property type="match status" value="1"/>
</dbReference>